<evidence type="ECO:0000313" key="2">
    <source>
        <dbReference type="Proteomes" id="UP000319257"/>
    </source>
</evidence>
<evidence type="ECO:0000313" key="1">
    <source>
        <dbReference type="EMBL" id="TPX13579.1"/>
    </source>
</evidence>
<sequence>MSQVEFHDGPHTTIHMGTTPGLQFLKRFVPLIEELPQTPSTSFAELREAFGPDARFFINGDGPRSREETEDLLEQNTTGLCGFEYTMTRAWDIPDTATGRRTVIYEAKLSAEYRQFRPQNSITISGGPLNGVEVNILELAPVGAGQQGGFAGLWIVEQRLFGDVSPLLRLGATRVKRNFWPGVWQGFSPGSLSHRLALRWTGKQ</sequence>
<accession>A0A507B852</accession>
<reference evidence="1 2" key="1">
    <citation type="submission" date="2019-06" db="EMBL/GenBank/DDBJ databases">
        <title>Draft genome sequence of the filamentous fungus Phialemoniopsis curvata isolated from diesel fuel.</title>
        <authorList>
            <person name="Varaljay V.A."/>
            <person name="Lyon W.J."/>
            <person name="Crouch A.L."/>
            <person name="Drake C.E."/>
            <person name="Hollomon J.M."/>
            <person name="Nadeau L.J."/>
            <person name="Nunn H.S."/>
            <person name="Stevenson B.S."/>
            <person name="Bojanowski C.L."/>
            <person name="Crookes-Goodson W.J."/>
        </authorList>
    </citation>
    <scope>NUCLEOTIDE SEQUENCE [LARGE SCALE GENOMIC DNA]</scope>
    <source>
        <strain evidence="1 2">D216</strain>
    </source>
</reference>
<proteinExistence type="predicted"/>
<dbReference type="RefSeq" id="XP_030995290.1">
    <property type="nucleotide sequence ID" value="XM_031140640.1"/>
</dbReference>
<organism evidence="1 2">
    <name type="scientific">Thyridium curvatum</name>
    <dbReference type="NCBI Taxonomy" id="1093900"/>
    <lineage>
        <taxon>Eukaryota</taxon>
        <taxon>Fungi</taxon>
        <taxon>Dikarya</taxon>
        <taxon>Ascomycota</taxon>
        <taxon>Pezizomycotina</taxon>
        <taxon>Sordariomycetes</taxon>
        <taxon>Sordariomycetidae</taxon>
        <taxon>Thyridiales</taxon>
        <taxon>Thyridiaceae</taxon>
        <taxon>Thyridium</taxon>
    </lineage>
</organism>
<dbReference type="AlphaFoldDB" id="A0A507B852"/>
<name>A0A507B852_9PEZI</name>
<dbReference type="InParanoid" id="A0A507B852"/>
<dbReference type="OrthoDB" id="5371016at2759"/>
<protein>
    <submittedName>
        <fullName evidence="1">Uncharacterized protein</fullName>
    </submittedName>
</protein>
<dbReference type="GeneID" id="41973497"/>
<gene>
    <name evidence="1" type="ORF">E0L32_006050</name>
</gene>
<dbReference type="Proteomes" id="UP000319257">
    <property type="component" value="Unassembled WGS sequence"/>
</dbReference>
<comment type="caution">
    <text evidence="1">The sequence shown here is derived from an EMBL/GenBank/DDBJ whole genome shotgun (WGS) entry which is preliminary data.</text>
</comment>
<keyword evidence="2" id="KW-1185">Reference proteome</keyword>
<dbReference type="EMBL" id="SKBQ01000033">
    <property type="protein sequence ID" value="TPX13579.1"/>
    <property type="molecule type" value="Genomic_DNA"/>
</dbReference>